<organism evidence="1 2">
    <name type="scientific">Sphingobacterium siyangense</name>
    <dbReference type="NCBI Taxonomy" id="459529"/>
    <lineage>
        <taxon>Bacteria</taxon>
        <taxon>Pseudomonadati</taxon>
        <taxon>Bacteroidota</taxon>
        <taxon>Sphingobacteriia</taxon>
        <taxon>Sphingobacteriales</taxon>
        <taxon>Sphingobacteriaceae</taxon>
        <taxon>Sphingobacterium</taxon>
    </lineage>
</organism>
<gene>
    <name evidence="1" type="ORF">BCY89_03855</name>
</gene>
<reference evidence="1 2" key="1">
    <citation type="submission" date="2016-07" db="EMBL/GenBank/DDBJ databases">
        <title>Genome analysis of Sphingobacterium siyangense T12B17.</title>
        <authorList>
            <person name="Xu D."/>
            <person name="Su Y."/>
            <person name="Zheng S."/>
        </authorList>
    </citation>
    <scope>NUCLEOTIDE SEQUENCE [LARGE SCALE GENOMIC DNA]</scope>
    <source>
        <strain evidence="1 2">T12B17</strain>
    </source>
</reference>
<accession>A0A420FV59</accession>
<keyword evidence="2" id="KW-1185">Reference proteome</keyword>
<proteinExistence type="predicted"/>
<comment type="caution">
    <text evidence="1">The sequence shown here is derived from an EMBL/GenBank/DDBJ whole genome shotgun (WGS) entry which is preliminary data.</text>
</comment>
<dbReference type="EMBL" id="MCAQ01000012">
    <property type="protein sequence ID" value="RKF36818.1"/>
    <property type="molecule type" value="Genomic_DNA"/>
</dbReference>
<sequence length="124" mass="14614">MNQKSNNMLPFELACYEIYDNGYDPLNTIREFWSQHTITDCQETLWTLFENYRKGIAQEDAADVKQMHTVLMKVCRVLMDYFLVHFRKICIDAVAFAFAESAEAITTDLEAKQRIHSFFNRITE</sequence>
<dbReference type="RefSeq" id="WP_120333967.1">
    <property type="nucleotide sequence ID" value="NZ_MCAQ01000012.1"/>
</dbReference>
<evidence type="ECO:0000313" key="1">
    <source>
        <dbReference type="EMBL" id="RKF36818.1"/>
    </source>
</evidence>
<dbReference type="AlphaFoldDB" id="A0A420FV59"/>
<evidence type="ECO:0000313" key="2">
    <source>
        <dbReference type="Proteomes" id="UP000286402"/>
    </source>
</evidence>
<protein>
    <submittedName>
        <fullName evidence="1">Uncharacterized protein</fullName>
    </submittedName>
</protein>
<dbReference type="Proteomes" id="UP000286402">
    <property type="component" value="Unassembled WGS sequence"/>
</dbReference>
<name>A0A420FV59_9SPHI</name>